<protein>
    <recommendedName>
        <fullName evidence="2">Nuclease associated modular domain-containing protein</fullName>
    </recommendedName>
</protein>
<gene>
    <name evidence="3" type="ORF">LCGC14_0592330</name>
</gene>
<dbReference type="EMBL" id="LAZR01000929">
    <property type="protein sequence ID" value="KKN54435.1"/>
    <property type="molecule type" value="Genomic_DNA"/>
</dbReference>
<name>A0A0F9RD14_9ZZZZ</name>
<dbReference type="AlphaFoldDB" id="A0A0F9RD14"/>
<dbReference type="GO" id="GO:0003677">
    <property type="term" value="F:DNA binding"/>
    <property type="evidence" value="ECO:0007669"/>
    <property type="project" value="InterPro"/>
</dbReference>
<reference evidence="3" key="1">
    <citation type="journal article" date="2015" name="Nature">
        <title>Complex archaea that bridge the gap between prokaryotes and eukaryotes.</title>
        <authorList>
            <person name="Spang A."/>
            <person name="Saw J.H."/>
            <person name="Jorgensen S.L."/>
            <person name="Zaremba-Niedzwiedzka K."/>
            <person name="Martijn J."/>
            <person name="Lind A.E."/>
            <person name="van Eijk R."/>
            <person name="Schleper C."/>
            <person name="Guy L."/>
            <person name="Ettema T.J."/>
        </authorList>
    </citation>
    <scope>NUCLEOTIDE SEQUENCE</scope>
</reference>
<dbReference type="SMART" id="SM00496">
    <property type="entry name" value="IENR2"/>
    <property type="match status" value="3"/>
</dbReference>
<feature type="region of interest" description="Disordered" evidence="1">
    <location>
        <begin position="1"/>
        <end position="29"/>
    </location>
</feature>
<sequence length="209" mass="23159">MLRWLVPAAPSPTPRTSTTQVVRTSSGRTRALWGRRAPALRRTTASRADILYTLMEGLNLRMPRGESQVGRRATEEARANMRAGHLTRPPHSPETRAKMSVTRKGKPHSQKTRKRMSIARMLKHNGVPVSKPAMVLASKSKPCADCGISFPPKVMQFDHVPGRGEKLFGIGGIHGRSLTEIATEIRKCDVVCPTCHALRTYYRRAEAAT</sequence>
<feature type="domain" description="Nuclease associated modular" evidence="2">
    <location>
        <begin position="104"/>
        <end position="120"/>
    </location>
</feature>
<comment type="caution">
    <text evidence="3">The sequence shown here is derived from an EMBL/GenBank/DDBJ whole genome shotgun (WGS) entry which is preliminary data.</text>
</comment>
<organism evidence="3">
    <name type="scientific">marine sediment metagenome</name>
    <dbReference type="NCBI Taxonomy" id="412755"/>
    <lineage>
        <taxon>unclassified sequences</taxon>
        <taxon>metagenomes</taxon>
        <taxon>ecological metagenomes</taxon>
    </lineage>
</organism>
<feature type="compositionally biased region" description="Low complexity" evidence="1">
    <location>
        <begin position="14"/>
        <end position="29"/>
    </location>
</feature>
<proteinExistence type="predicted"/>
<feature type="domain" description="Nuclease associated modular" evidence="2">
    <location>
        <begin position="69"/>
        <end position="85"/>
    </location>
</feature>
<accession>A0A0F9RD14</accession>
<evidence type="ECO:0000256" key="1">
    <source>
        <dbReference type="SAM" id="MobiDB-lite"/>
    </source>
</evidence>
<feature type="compositionally biased region" description="Basic residues" evidence="1">
    <location>
        <begin position="101"/>
        <end position="114"/>
    </location>
</feature>
<dbReference type="InterPro" id="IPR003611">
    <property type="entry name" value="NUMOD3"/>
</dbReference>
<feature type="region of interest" description="Disordered" evidence="1">
    <location>
        <begin position="63"/>
        <end position="114"/>
    </location>
</feature>
<dbReference type="Pfam" id="PF07460">
    <property type="entry name" value="NUMOD3"/>
    <property type="match status" value="1"/>
</dbReference>
<feature type="domain" description="Nuclease associated modular" evidence="2">
    <location>
        <begin position="87"/>
        <end position="103"/>
    </location>
</feature>
<evidence type="ECO:0000259" key="2">
    <source>
        <dbReference type="SMART" id="SM00496"/>
    </source>
</evidence>
<evidence type="ECO:0000313" key="3">
    <source>
        <dbReference type="EMBL" id="KKN54435.1"/>
    </source>
</evidence>